<dbReference type="SUPFAM" id="SSF88946">
    <property type="entry name" value="Sigma2 domain of RNA polymerase sigma factors"/>
    <property type="match status" value="1"/>
</dbReference>
<dbReference type="InterPro" id="IPR007627">
    <property type="entry name" value="RNA_pol_sigma70_r2"/>
</dbReference>
<dbReference type="InterPro" id="IPR013325">
    <property type="entry name" value="RNA_pol_sigma_r2"/>
</dbReference>
<accession>A0ABU0AJB1</accession>
<evidence type="ECO:0000313" key="9">
    <source>
        <dbReference type="EMBL" id="MDQ0270832.1"/>
    </source>
</evidence>
<dbReference type="InterPro" id="IPR014284">
    <property type="entry name" value="RNA_pol_sigma-70_dom"/>
</dbReference>
<protein>
    <recommendedName>
        <fullName evidence="6">RNA polymerase sigma factor</fullName>
    </recommendedName>
</protein>
<dbReference type="InterPro" id="IPR039425">
    <property type="entry name" value="RNA_pol_sigma-70-like"/>
</dbReference>
<dbReference type="Gene3D" id="1.10.10.10">
    <property type="entry name" value="Winged helix-like DNA-binding domain superfamily/Winged helix DNA-binding domain"/>
    <property type="match status" value="1"/>
</dbReference>
<dbReference type="Gene3D" id="1.10.1740.10">
    <property type="match status" value="1"/>
</dbReference>
<organism evidence="9 10">
    <name type="scientific">Cytobacillus purgationiresistens</name>
    <dbReference type="NCBI Taxonomy" id="863449"/>
    <lineage>
        <taxon>Bacteria</taxon>
        <taxon>Bacillati</taxon>
        <taxon>Bacillota</taxon>
        <taxon>Bacilli</taxon>
        <taxon>Bacillales</taxon>
        <taxon>Bacillaceae</taxon>
        <taxon>Cytobacillus</taxon>
    </lineage>
</organism>
<dbReference type="InterPro" id="IPR013324">
    <property type="entry name" value="RNA_pol_sigma_r3/r4-like"/>
</dbReference>
<dbReference type="InterPro" id="IPR036388">
    <property type="entry name" value="WH-like_DNA-bd_sf"/>
</dbReference>
<dbReference type="SUPFAM" id="SSF88659">
    <property type="entry name" value="Sigma3 and sigma4 domains of RNA polymerase sigma factors"/>
    <property type="match status" value="1"/>
</dbReference>
<evidence type="ECO:0000313" key="10">
    <source>
        <dbReference type="Proteomes" id="UP001238088"/>
    </source>
</evidence>
<evidence type="ECO:0000256" key="5">
    <source>
        <dbReference type="ARBA" id="ARBA00023163"/>
    </source>
</evidence>
<dbReference type="Proteomes" id="UP001238088">
    <property type="component" value="Unassembled WGS sequence"/>
</dbReference>
<dbReference type="Pfam" id="PF08281">
    <property type="entry name" value="Sigma70_r4_2"/>
    <property type="match status" value="1"/>
</dbReference>
<keyword evidence="10" id="KW-1185">Reference proteome</keyword>
<dbReference type="PANTHER" id="PTHR43133">
    <property type="entry name" value="RNA POLYMERASE ECF-TYPE SIGMA FACTO"/>
    <property type="match status" value="1"/>
</dbReference>
<name>A0ABU0AJB1_9BACI</name>
<dbReference type="InterPro" id="IPR013249">
    <property type="entry name" value="RNA_pol_sigma70_r4_t2"/>
</dbReference>
<dbReference type="Pfam" id="PF04542">
    <property type="entry name" value="Sigma70_r2"/>
    <property type="match status" value="1"/>
</dbReference>
<evidence type="ECO:0000256" key="1">
    <source>
        <dbReference type="ARBA" id="ARBA00010641"/>
    </source>
</evidence>
<dbReference type="PANTHER" id="PTHR43133:SF60">
    <property type="entry name" value="RNA POLYMERASE SIGMA FACTOR SIGV"/>
    <property type="match status" value="1"/>
</dbReference>
<dbReference type="NCBIfam" id="TIGR02937">
    <property type="entry name" value="sigma70-ECF"/>
    <property type="match status" value="1"/>
</dbReference>
<keyword evidence="2 6" id="KW-0805">Transcription regulation</keyword>
<evidence type="ECO:0000256" key="2">
    <source>
        <dbReference type="ARBA" id="ARBA00023015"/>
    </source>
</evidence>
<evidence type="ECO:0000256" key="3">
    <source>
        <dbReference type="ARBA" id="ARBA00023082"/>
    </source>
</evidence>
<feature type="domain" description="RNA polymerase sigma factor 70 region 4 type 2" evidence="8">
    <location>
        <begin position="109"/>
        <end position="160"/>
    </location>
</feature>
<sequence length="178" mass="21179">MVSASDHQFSQIYDKHSDQIYSYIFLLVNDRATAEDLTQETFIKAFQCINQFNQESQLYTWLIKIARNTAIDYLRKKTKFTFLSIEQNHVHPDQQSPVEILIKDEKITILYEAIRKLRLSYREVIVLRKIKEFSIKETASILNWNENKVRITTLRALKALKKELKKRGESFEEVFSNR</sequence>
<evidence type="ECO:0000256" key="6">
    <source>
        <dbReference type="RuleBase" id="RU000716"/>
    </source>
</evidence>
<evidence type="ECO:0000259" key="8">
    <source>
        <dbReference type="Pfam" id="PF08281"/>
    </source>
</evidence>
<dbReference type="EMBL" id="JAUSUB010000010">
    <property type="protein sequence ID" value="MDQ0270832.1"/>
    <property type="molecule type" value="Genomic_DNA"/>
</dbReference>
<reference evidence="9 10" key="1">
    <citation type="submission" date="2023-07" db="EMBL/GenBank/DDBJ databases">
        <title>Genomic Encyclopedia of Type Strains, Phase IV (KMG-IV): sequencing the most valuable type-strain genomes for metagenomic binning, comparative biology and taxonomic classification.</title>
        <authorList>
            <person name="Goeker M."/>
        </authorList>
    </citation>
    <scope>NUCLEOTIDE SEQUENCE [LARGE SCALE GENOMIC DNA]</scope>
    <source>
        <strain evidence="9 10">DSM 23494</strain>
    </source>
</reference>
<comment type="caution">
    <text evidence="9">The sequence shown here is derived from an EMBL/GenBank/DDBJ whole genome shotgun (WGS) entry which is preliminary data.</text>
</comment>
<evidence type="ECO:0000256" key="4">
    <source>
        <dbReference type="ARBA" id="ARBA00023125"/>
    </source>
</evidence>
<keyword evidence="3 6" id="KW-0731">Sigma factor</keyword>
<dbReference type="InterPro" id="IPR000838">
    <property type="entry name" value="RNA_pol_sigma70_ECF_CS"/>
</dbReference>
<keyword evidence="5 6" id="KW-0804">Transcription</keyword>
<keyword evidence="4 6" id="KW-0238">DNA-binding</keyword>
<feature type="domain" description="RNA polymerase sigma-70 region 2" evidence="7">
    <location>
        <begin position="12"/>
        <end position="79"/>
    </location>
</feature>
<comment type="similarity">
    <text evidence="1 6">Belongs to the sigma-70 factor family. ECF subfamily.</text>
</comment>
<gene>
    <name evidence="9" type="ORF">J2S17_002717</name>
</gene>
<dbReference type="RefSeq" id="WP_307475565.1">
    <property type="nucleotide sequence ID" value="NZ_JAUSUB010000010.1"/>
</dbReference>
<evidence type="ECO:0000259" key="7">
    <source>
        <dbReference type="Pfam" id="PF04542"/>
    </source>
</evidence>
<dbReference type="PROSITE" id="PS01063">
    <property type="entry name" value="SIGMA70_ECF"/>
    <property type="match status" value="1"/>
</dbReference>
<proteinExistence type="inferred from homology"/>